<evidence type="ECO:0000313" key="5">
    <source>
        <dbReference type="Proteomes" id="UP000481033"/>
    </source>
</evidence>
<dbReference type="PANTHER" id="PTHR33175">
    <property type="entry name" value="DNA-BINDING PROTEIN HU"/>
    <property type="match status" value="1"/>
</dbReference>
<accession>A0A6M0RY14</accession>
<evidence type="ECO:0000313" key="4">
    <source>
        <dbReference type="EMBL" id="NEZ61036.1"/>
    </source>
</evidence>
<dbReference type="CDD" id="cd13831">
    <property type="entry name" value="HU"/>
    <property type="match status" value="1"/>
</dbReference>
<dbReference type="GO" id="GO:0005829">
    <property type="term" value="C:cytosol"/>
    <property type="evidence" value="ECO:0007669"/>
    <property type="project" value="TreeGrafter"/>
</dbReference>
<dbReference type="GO" id="GO:0003677">
    <property type="term" value="F:DNA binding"/>
    <property type="evidence" value="ECO:0007669"/>
    <property type="project" value="UniProtKB-KW"/>
</dbReference>
<evidence type="ECO:0000256" key="2">
    <source>
        <dbReference type="ARBA" id="ARBA00023125"/>
    </source>
</evidence>
<keyword evidence="5" id="KW-1185">Reference proteome</keyword>
<dbReference type="PANTHER" id="PTHR33175:SF3">
    <property type="entry name" value="DNA-BINDING PROTEIN HU-BETA"/>
    <property type="match status" value="1"/>
</dbReference>
<dbReference type="RefSeq" id="WP_163703290.1">
    <property type="nucleotide sequence ID" value="NZ_QXHD01000004.1"/>
</dbReference>
<keyword evidence="1" id="KW-0226">DNA condensation</keyword>
<evidence type="ECO:0000256" key="3">
    <source>
        <dbReference type="RuleBase" id="RU003939"/>
    </source>
</evidence>
<dbReference type="GO" id="GO:0030261">
    <property type="term" value="P:chromosome condensation"/>
    <property type="evidence" value="ECO:0007669"/>
    <property type="project" value="UniProtKB-KW"/>
</dbReference>
<dbReference type="InterPro" id="IPR010992">
    <property type="entry name" value="IHF-like_DNA-bd_dom_sf"/>
</dbReference>
<proteinExistence type="inferred from homology"/>
<dbReference type="Proteomes" id="UP000481033">
    <property type="component" value="Unassembled WGS sequence"/>
</dbReference>
<dbReference type="Gene3D" id="4.10.520.10">
    <property type="entry name" value="IHF-like DNA-binding proteins"/>
    <property type="match status" value="1"/>
</dbReference>
<evidence type="ECO:0000256" key="1">
    <source>
        <dbReference type="ARBA" id="ARBA00023067"/>
    </source>
</evidence>
<gene>
    <name evidence="4" type="ORF">DXZ20_36460</name>
</gene>
<dbReference type="SUPFAM" id="SSF47729">
    <property type="entry name" value="IHF-like DNA-binding proteins"/>
    <property type="match status" value="1"/>
</dbReference>
<organism evidence="4 5">
    <name type="scientific">Adonisia turfae CCMR0081</name>
    <dbReference type="NCBI Taxonomy" id="2292702"/>
    <lineage>
        <taxon>Bacteria</taxon>
        <taxon>Bacillati</taxon>
        <taxon>Cyanobacteriota</taxon>
        <taxon>Adonisia</taxon>
        <taxon>Adonisia turfae</taxon>
    </lineage>
</organism>
<dbReference type="AlphaFoldDB" id="A0A6M0RY14"/>
<reference evidence="4 5" key="1">
    <citation type="journal article" date="2020" name="Microb. Ecol.">
        <title>Ecogenomics of the Marine Benthic Filamentous Cyanobacterium Adonisia.</title>
        <authorList>
            <person name="Walter J.M."/>
            <person name="Coutinho F.H."/>
            <person name="Leomil L."/>
            <person name="Hargreaves P.I."/>
            <person name="Campeao M.E."/>
            <person name="Vieira V.V."/>
            <person name="Silva B.S."/>
            <person name="Fistarol G.O."/>
            <person name="Salomon P.S."/>
            <person name="Sawabe T."/>
            <person name="Mino S."/>
            <person name="Hosokawa M."/>
            <person name="Miyashita H."/>
            <person name="Maruyama F."/>
            <person name="van Verk M.C."/>
            <person name="Dutilh B.E."/>
            <person name="Thompson C.C."/>
            <person name="Thompson F.L."/>
        </authorList>
    </citation>
    <scope>NUCLEOTIDE SEQUENCE [LARGE SCALE GENOMIC DNA]</scope>
    <source>
        <strain evidence="4 5">CCMR0081</strain>
    </source>
</reference>
<protein>
    <submittedName>
        <fullName evidence="4">HU family DNA-binding protein</fullName>
    </submittedName>
</protein>
<dbReference type="EMBL" id="QXHD01000004">
    <property type="protein sequence ID" value="NEZ61036.1"/>
    <property type="molecule type" value="Genomic_DNA"/>
</dbReference>
<dbReference type="SMART" id="SM00411">
    <property type="entry name" value="BHL"/>
    <property type="match status" value="1"/>
</dbReference>
<name>A0A6M0RY14_9CYAN</name>
<dbReference type="GO" id="GO:0030527">
    <property type="term" value="F:structural constituent of chromatin"/>
    <property type="evidence" value="ECO:0007669"/>
    <property type="project" value="InterPro"/>
</dbReference>
<sequence>MNRSDLISRIAEQADLTKKQASEALDATISTIMDAVKTDGDVQLIGFGTFTAVHSEAREGRNPRTGETLQIPERKTPKFKAGKAFKDLLNAA</sequence>
<dbReference type="PRINTS" id="PR01727">
    <property type="entry name" value="DNABINDINGHU"/>
</dbReference>
<dbReference type="InterPro" id="IPR000119">
    <property type="entry name" value="Hist_DNA-bd"/>
</dbReference>
<comment type="caution">
    <text evidence="4">The sequence shown here is derived from an EMBL/GenBank/DDBJ whole genome shotgun (WGS) entry which is preliminary data.</text>
</comment>
<comment type="similarity">
    <text evidence="3">Belongs to the bacterial histone-like protein family.</text>
</comment>
<dbReference type="Pfam" id="PF00216">
    <property type="entry name" value="Bac_DNA_binding"/>
    <property type="match status" value="1"/>
</dbReference>
<keyword evidence="2 4" id="KW-0238">DNA-binding</keyword>